<reference evidence="2 3" key="1">
    <citation type="submission" date="2020-02" db="EMBL/GenBank/DDBJ databases">
        <title>Genomic Insights into the Phylogeny and Genetic Plasticity of the Human and Animal Enteric Pathogen Clostridium perfringens.</title>
        <authorList>
            <person name="Feng Y."/>
            <person name="Hu Y."/>
        </authorList>
    </citation>
    <scope>NUCLEOTIDE SEQUENCE [LARGE SCALE GENOMIC DNA]</scope>
    <source>
        <strain evidence="2 3">CP-40</strain>
    </source>
</reference>
<accession>A0AAP6WMW2</accession>
<evidence type="ECO:0000256" key="1">
    <source>
        <dbReference type="SAM" id="MobiDB-lite"/>
    </source>
</evidence>
<sequence>MYQRIHIYKKEYQNLIRLEPTNKSNQISLDIKINWNFNEVITGGSGDKTWAEDTAIEGMIGSLKYRTVVETEENGGNRVVEIDKNKSEKSKDGNSWVNDKNENKTNKNDSLSKQNT</sequence>
<feature type="region of interest" description="Disordered" evidence="1">
    <location>
        <begin position="74"/>
        <end position="116"/>
    </location>
</feature>
<dbReference type="Proteomes" id="UP000481454">
    <property type="component" value="Unassembled WGS sequence"/>
</dbReference>
<name>A0AAP6WMW2_CLOPF</name>
<gene>
    <name evidence="2" type="ORF">G6Z34_10565</name>
</gene>
<evidence type="ECO:0000313" key="2">
    <source>
        <dbReference type="EMBL" id="NGU30550.1"/>
    </source>
</evidence>
<dbReference type="AlphaFoldDB" id="A0AAP6WMW2"/>
<dbReference type="EMBL" id="JAALLZ010000003">
    <property type="protein sequence ID" value="NGU30550.1"/>
    <property type="molecule type" value="Genomic_DNA"/>
</dbReference>
<evidence type="ECO:0000313" key="3">
    <source>
        <dbReference type="Proteomes" id="UP000481454"/>
    </source>
</evidence>
<proteinExistence type="predicted"/>
<organism evidence="2 3">
    <name type="scientific">Clostridium perfringens</name>
    <dbReference type="NCBI Taxonomy" id="1502"/>
    <lineage>
        <taxon>Bacteria</taxon>
        <taxon>Bacillati</taxon>
        <taxon>Bacillota</taxon>
        <taxon>Clostridia</taxon>
        <taxon>Eubacteriales</taxon>
        <taxon>Clostridiaceae</taxon>
        <taxon>Clostridium</taxon>
    </lineage>
</organism>
<protein>
    <submittedName>
        <fullName evidence="2">Uncharacterized protein</fullName>
    </submittedName>
</protein>
<comment type="caution">
    <text evidence="2">The sequence shown here is derived from an EMBL/GenBank/DDBJ whole genome shotgun (WGS) entry which is preliminary data.</text>
</comment>
<dbReference type="RefSeq" id="WP_003455452.1">
    <property type="nucleotide sequence ID" value="NZ_CATNWT010000001.1"/>
</dbReference>
<feature type="compositionally biased region" description="Basic and acidic residues" evidence="1">
    <location>
        <begin position="80"/>
        <end position="92"/>
    </location>
</feature>